<reference evidence="2" key="1">
    <citation type="submission" date="2017-08" db="EMBL/GenBank/DDBJ databases">
        <authorList>
            <person name="Varghese N."/>
            <person name="Submissions S."/>
        </authorList>
    </citation>
    <scope>NUCLEOTIDE SEQUENCE [LARGE SCALE GENOMIC DNA]</scope>
    <source>
        <strain evidence="2">JA234</strain>
    </source>
</reference>
<dbReference type="EMBL" id="OAOQ01000008">
    <property type="protein sequence ID" value="SNX71107.1"/>
    <property type="molecule type" value="Genomic_DNA"/>
</dbReference>
<sequence length="355" mass="39068">MSEIKAVFRGADVRDEFLAVMSETFSQEAVERKRRAWDWLFKAPFRTETNPARVLTIERAGRLVGGVFLLPTEVTLDGVPTPAVLPIGNNIRPNDRGAGMVTLKTCFNLGHGGITVGLASSDRLSAVWVRLGAAESPPRTLCRKLYRPGSILALRGRLPRMLGGPLDAVFRLPLAIIGIMRPSQRKTERIVPIETFGPEFDTAWEAARPSVKCAISRTSAHLQWRHIESPFPAGRCLALYRDRKLAGYVAITIAPTGSGPAGRVTDIFAYTGTARDYGLLLAAADAEFMRARCTYGEIAYGCSKAIDTAAWRAGFFSRKQTRPLNLGHENPDARADLPRLAADMHFCRADHDEDY</sequence>
<proteinExistence type="predicted"/>
<evidence type="ECO:0008006" key="3">
    <source>
        <dbReference type="Google" id="ProtNLM"/>
    </source>
</evidence>
<protein>
    <recommendedName>
        <fullName evidence="3">GNAT family N-acetyltransferase</fullName>
    </recommendedName>
</protein>
<name>A0A285CU69_9RHOB</name>
<evidence type="ECO:0000313" key="2">
    <source>
        <dbReference type="Proteomes" id="UP000219467"/>
    </source>
</evidence>
<gene>
    <name evidence="1" type="ORF">SAMN05878503_10860</name>
</gene>
<accession>A0A285CU69</accession>
<keyword evidence="2" id="KW-1185">Reference proteome</keyword>
<dbReference type="Proteomes" id="UP000219467">
    <property type="component" value="Unassembled WGS sequence"/>
</dbReference>
<evidence type="ECO:0000313" key="1">
    <source>
        <dbReference type="EMBL" id="SNX71107.1"/>
    </source>
</evidence>
<dbReference type="AlphaFoldDB" id="A0A285CU69"/>
<organism evidence="1 2">
    <name type="scientific">Cereibacter ovatus</name>
    <dbReference type="NCBI Taxonomy" id="439529"/>
    <lineage>
        <taxon>Bacteria</taxon>
        <taxon>Pseudomonadati</taxon>
        <taxon>Pseudomonadota</taxon>
        <taxon>Alphaproteobacteria</taxon>
        <taxon>Rhodobacterales</taxon>
        <taxon>Paracoccaceae</taxon>
        <taxon>Cereibacter</taxon>
    </lineage>
</organism>